<keyword evidence="2" id="KW-1185">Reference proteome</keyword>
<proteinExistence type="predicted"/>
<evidence type="ECO:0000313" key="1">
    <source>
        <dbReference type="EMBL" id="KAF6746441.1"/>
    </source>
</evidence>
<gene>
    <name evidence="1" type="ORF">DFP72DRAFT_855329</name>
</gene>
<evidence type="ECO:0000313" key="2">
    <source>
        <dbReference type="Proteomes" id="UP000521943"/>
    </source>
</evidence>
<comment type="caution">
    <text evidence="1">The sequence shown here is derived from an EMBL/GenBank/DDBJ whole genome shotgun (WGS) entry which is preliminary data.</text>
</comment>
<accession>A0A8H6HHH2</accession>
<protein>
    <submittedName>
        <fullName evidence="1">Uncharacterized protein</fullName>
    </submittedName>
</protein>
<sequence length="136" mass="14862">MCGAKYSLVVQQRDIDITDQFPTPIRRLDYGICCYIGGGAIAGIGSAVSIIQHKILDAEMNRERAIKPLVSEAGGVARADTTLATVLKRAVETPAPLLFLGSECRGQWERTRFGDLSLSFSFFSESARILRARSPQ</sequence>
<organism evidence="1 2">
    <name type="scientific">Ephemerocybe angulata</name>
    <dbReference type="NCBI Taxonomy" id="980116"/>
    <lineage>
        <taxon>Eukaryota</taxon>
        <taxon>Fungi</taxon>
        <taxon>Dikarya</taxon>
        <taxon>Basidiomycota</taxon>
        <taxon>Agaricomycotina</taxon>
        <taxon>Agaricomycetes</taxon>
        <taxon>Agaricomycetidae</taxon>
        <taxon>Agaricales</taxon>
        <taxon>Agaricineae</taxon>
        <taxon>Psathyrellaceae</taxon>
        <taxon>Ephemerocybe</taxon>
    </lineage>
</organism>
<reference evidence="1 2" key="1">
    <citation type="submission" date="2020-07" db="EMBL/GenBank/DDBJ databases">
        <title>Comparative genomics of pyrophilous fungi reveals a link between fire events and developmental genes.</title>
        <authorList>
            <consortium name="DOE Joint Genome Institute"/>
            <person name="Steindorff A.S."/>
            <person name="Carver A."/>
            <person name="Calhoun S."/>
            <person name="Stillman K."/>
            <person name="Liu H."/>
            <person name="Lipzen A."/>
            <person name="Pangilinan J."/>
            <person name="Labutti K."/>
            <person name="Bruns T.D."/>
            <person name="Grigoriev I.V."/>
        </authorList>
    </citation>
    <scope>NUCLEOTIDE SEQUENCE [LARGE SCALE GENOMIC DNA]</scope>
    <source>
        <strain evidence="1 2">CBS 144469</strain>
    </source>
</reference>
<dbReference type="EMBL" id="JACGCI010000092">
    <property type="protein sequence ID" value="KAF6746441.1"/>
    <property type="molecule type" value="Genomic_DNA"/>
</dbReference>
<name>A0A8H6HHH2_9AGAR</name>
<dbReference type="AlphaFoldDB" id="A0A8H6HHH2"/>
<dbReference type="Proteomes" id="UP000521943">
    <property type="component" value="Unassembled WGS sequence"/>
</dbReference>